<feature type="chain" id="PRO_5040121354" description="Extracellular membrane protein CFEM domain-containing protein" evidence="1">
    <location>
        <begin position="16"/>
        <end position="256"/>
    </location>
</feature>
<evidence type="ECO:0000313" key="3">
    <source>
        <dbReference type="Proteomes" id="UP000714618"/>
    </source>
</evidence>
<feature type="non-terminal residue" evidence="2">
    <location>
        <position position="1"/>
    </location>
</feature>
<keyword evidence="3" id="KW-1185">Reference proteome</keyword>
<sequence length="256" mass="26535">MKSLLAQLAATAVLAQSSINMPPCLSACMSPYPDPHSSLTCMSNWTSAISSCIDGSCSVSVSSTDVNTRTSMFFTPSYDNSCQQSPSDELSQPRSMLQLRPGICQTSSYHFQSFLISTGQNGIQQDCSLGLFEESHCAGGTREVPLDETLASTGQCWLVSGQSVMLSCGEGGTASDNQAGTTTVATAIHSASASSNHTTGITGDPPTSSNANSLATTSIAVIIPSVVSISGNSVEKEVVKRGGTAQWALVVVVFAR</sequence>
<gene>
    <name evidence="2" type="ORF">AWRI4233_LOCUS10128</name>
</gene>
<feature type="signal peptide" evidence="1">
    <location>
        <begin position="1"/>
        <end position="15"/>
    </location>
</feature>
<evidence type="ECO:0000256" key="1">
    <source>
        <dbReference type="SAM" id="SignalP"/>
    </source>
</evidence>
<evidence type="ECO:0000313" key="2">
    <source>
        <dbReference type="EMBL" id="CAD0101303.1"/>
    </source>
</evidence>
<accession>A0A9N8KEE8</accession>
<dbReference type="EMBL" id="CAIJEO010000013">
    <property type="protein sequence ID" value="CAD0101303.1"/>
    <property type="molecule type" value="Genomic_DNA"/>
</dbReference>
<organism evidence="2 3">
    <name type="scientific">Aureobasidium mustum</name>
    <dbReference type="NCBI Taxonomy" id="2773714"/>
    <lineage>
        <taxon>Eukaryota</taxon>
        <taxon>Fungi</taxon>
        <taxon>Dikarya</taxon>
        <taxon>Ascomycota</taxon>
        <taxon>Pezizomycotina</taxon>
        <taxon>Dothideomycetes</taxon>
        <taxon>Dothideomycetidae</taxon>
        <taxon>Dothideales</taxon>
        <taxon>Saccotheciaceae</taxon>
        <taxon>Aureobasidium</taxon>
    </lineage>
</organism>
<dbReference type="OrthoDB" id="3932371at2759"/>
<proteinExistence type="predicted"/>
<name>A0A9N8KEE8_9PEZI</name>
<dbReference type="AlphaFoldDB" id="A0A9N8KEE8"/>
<dbReference type="Proteomes" id="UP000714618">
    <property type="component" value="Unassembled WGS sequence"/>
</dbReference>
<comment type="caution">
    <text evidence="2">The sequence shown here is derived from an EMBL/GenBank/DDBJ whole genome shotgun (WGS) entry which is preliminary data.</text>
</comment>
<reference evidence="2" key="1">
    <citation type="submission" date="2020-06" db="EMBL/GenBank/DDBJ databases">
        <authorList>
            <person name="Onetto C."/>
        </authorList>
    </citation>
    <scope>NUCLEOTIDE SEQUENCE</scope>
</reference>
<keyword evidence="1" id="KW-0732">Signal</keyword>
<evidence type="ECO:0008006" key="4">
    <source>
        <dbReference type="Google" id="ProtNLM"/>
    </source>
</evidence>
<protein>
    <recommendedName>
        <fullName evidence="4">Extracellular membrane protein CFEM domain-containing protein</fullName>
    </recommendedName>
</protein>